<dbReference type="AlphaFoldDB" id="A0A0E4GBD3"/>
<accession>A0A0E4GBD3</accession>
<sequence length="268" mass="28305">MIASFALSPAAAKRLIARGLINEPIFRHAYTTGKLIISVGTTNSYIAHELGLINASEQRLFAAGVVTKGLPCVAAENRLPHICLEKGQRVEGDWVEFLNGFGRDDVFIKGANAFDANGNAAVLMANPQGGTAGAAWGVLASRGSKVLIPVGHEKMIPSCQAATKVMGIERVDNSLGLRCGLAVLPVGQIYTEINALHALFGVDATIVSAGGVDGSEGSIMVAIEGEQQPVRAALTMARSLLKEKPLSVPKQSCNNCIMDFPCFFKQEE</sequence>
<dbReference type="RefSeq" id="WP_046498652.1">
    <property type="nucleotide sequence ID" value="NZ_CGIH01000034.1"/>
</dbReference>
<name>A0A0E4GBD3_9FIRM</name>
<gene>
    <name evidence="1" type="ORF">2121</name>
</gene>
<organism evidence="1 2">
    <name type="scientific">Syntrophomonas zehnderi OL-4</name>
    <dbReference type="NCBI Taxonomy" id="690567"/>
    <lineage>
        <taxon>Bacteria</taxon>
        <taxon>Bacillati</taxon>
        <taxon>Bacillota</taxon>
        <taxon>Clostridia</taxon>
        <taxon>Eubacteriales</taxon>
        <taxon>Syntrophomonadaceae</taxon>
        <taxon>Syntrophomonas</taxon>
    </lineage>
</organism>
<protein>
    <submittedName>
        <fullName evidence="1">Uncharacterized</fullName>
    </submittedName>
</protein>
<reference evidence="1 2" key="1">
    <citation type="submission" date="2015-03" db="EMBL/GenBank/DDBJ databases">
        <authorList>
            <person name="Murphy D."/>
        </authorList>
    </citation>
    <scope>NUCLEOTIDE SEQUENCE [LARGE SCALE GENOMIC DNA]</scope>
    <source>
        <strain evidence="1 2">OL-4</strain>
    </source>
</reference>
<dbReference type="STRING" id="690567.2121"/>
<proteinExistence type="predicted"/>
<keyword evidence="2" id="KW-1185">Reference proteome</keyword>
<evidence type="ECO:0000313" key="1">
    <source>
        <dbReference type="EMBL" id="CFX88865.1"/>
    </source>
</evidence>
<dbReference type="OrthoDB" id="5372599at2"/>
<evidence type="ECO:0000313" key="2">
    <source>
        <dbReference type="Proteomes" id="UP000045545"/>
    </source>
</evidence>
<dbReference type="Proteomes" id="UP000045545">
    <property type="component" value="Unassembled WGS sequence"/>
</dbReference>
<dbReference type="EMBL" id="CGIH01000034">
    <property type="protein sequence ID" value="CFX88865.1"/>
    <property type="molecule type" value="Genomic_DNA"/>
</dbReference>